<dbReference type="SUPFAM" id="SSF56059">
    <property type="entry name" value="Glutathione synthetase ATP-binding domain-like"/>
    <property type="match status" value="1"/>
</dbReference>
<dbReference type="InterPro" id="IPR011761">
    <property type="entry name" value="ATP-grasp"/>
</dbReference>
<accession>A0A9D2IL66</accession>
<dbReference type="Gene3D" id="3.40.50.20">
    <property type="match status" value="1"/>
</dbReference>
<dbReference type="Gene3D" id="3.30.470.20">
    <property type="entry name" value="ATP-grasp fold, B domain"/>
    <property type="match status" value="1"/>
</dbReference>
<evidence type="ECO:0000256" key="3">
    <source>
        <dbReference type="ARBA" id="ARBA00022840"/>
    </source>
</evidence>
<sequence>MTQTFTHTGWIIYPRYVARHGDNAFGWLADEAAAVGIDLHVLFAEELTVGYGHGTVPAFWHRGEAVTRLPDFAIVRTYDTVLSRALERAGVPLINSSASMELCKNKMLTHELLAAAGIPSPQTLYAPEGEYDYRHVAGVLGSERFVVKRIDGAKGEDVFLIDNEEGMRQAVAQCKGHCLCQQFIASSSGRDVRVWVIGDRVAGAVLRYSETSFRSNFSQGGQVAPFELSPHAAQLAVRSARLLGVAFSGIDLLFGEDDHFIVNEINGNAGFRTLSQLGRPNPIPAELFAYIRDSLLR</sequence>
<proteinExistence type="predicted"/>
<evidence type="ECO:0000313" key="6">
    <source>
        <dbReference type="EMBL" id="HIZ14430.1"/>
    </source>
</evidence>
<dbReference type="InterPro" id="IPR013651">
    <property type="entry name" value="ATP-grasp_RimK-type"/>
</dbReference>
<evidence type="ECO:0000259" key="5">
    <source>
        <dbReference type="PROSITE" id="PS50975"/>
    </source>
</evidence>
<feature type="domain" description="ATP-grasp" evidence="5">
    <location>
        <begin position="110"/>
        <end position="296"/>
    </location>
</feature>
<dbReference type="Pfam" id="PF08443">
    <property type="entry name" value="RimK"/>
    <property type="match status" value="1"/>
</dbReference>
<dbReference type="InterPro" id="IPR004666">
    <property type="entry name" value="Rp_bS6_RimK/Lys_biosynth_LsyX"/>
</dbReference>
<comment type="caution">
    <text evidence="6">The sequence shown here is derived from an EMBL/GenBank/DDBJ whole genome shotgun (WGS) entry which is preliminary data.</text>
</comment>
<evidence type="ECO:0000256" key="1">
    <source>
        <dbReference type="ARBA" id="ARBA00022723"/>
    </source>
</evidence>
<dbReference type="PANTHER" id="PTHR21621">
    <property type="entry name" value="RIBOSOMAL PROTEIN S6 MODIFICATION PROTEIN"/>
    <property type="match status" value="1"/>
</dbReference>
<evidence type="ECO:0000256" key="4">
    <source>
        <dbReference type="PROSITE-ProRule" id="PRU00409"/>
    </source>
</evidence>
<reference evidence="6" key="1">
    <citation type="journal article" date="2021" name="PeerJ">
        <title>Extensive microbial diversity within the chicken gut microbiome revealed by metagenomics and culture.</title>
        <authorList>
            <person name="Gilroy R."/>
            <person name="Ravi A."/>
            <person name="Getino M."/>
            <person name="Pursley I."/>
            <person name="Horton D.L."/>
            <person name="Alikhan N.F."/>
            <person name="Baker D."/>
            <person name="Gharbi K."/>
            <person name="Hall N."/>
            <person name="Watson M."/>
            <person name="Adriaenssens E.M."/>
            <person name="Foster-Nyarko E."/>
            <person name="Jarju S."/>
            <person name="Secka A."/>
            <person name="Antonio M."/>
            <person name="Oren A."/>
            <person name="Chaudhuri R.R."/>
            <person name="La Ragione R."/>
            <person name="Hildebrand F."/>
            <person name="Pallen M.J."/>
        </authorList>
    </citation>
    <scope>NUCLEOTIDE SEQUENCE</scope>
    <source>
        <strain evidence="6">ChiHjej11B10-19426</strain>
    </source>
</reference>
<evidence type="ECO:0000313" key="7">
    <source>
        <dbReference type="Proteomes" id="UP000824014"/>
    </source>
</evidence>
<evidence type="ECO:0000256" key="2">
    <source>
        <dbReference type="ARBA" id="ARBA00022741"/>
    </source>
</evidence>
<gene>
    <name evidence="6" type="ORF">H9816_00735</name>
</gene>
<dbReference type="Proteomes" id="UP000824014">
    <property type="component" value="Unassembled WGS sequence"/>
</dbReference>
<keyword evidence="2 4" id="KW-0547">Nucleotide-binding</keyword>
<dbReference type="AlphaFoldDB" id="A0A9D2IL66"/>
<dbReference type="PROSITE" id="PS50975">
    <property type="entry name" value="ATP_GRASP"/>
    <property type="match status" value="1"/>
</dbReference>
<organism evidence="6 7">
    <name type="scientific">Candidatus Tidjanibacter faecipullorum</name>
    <dbReference type="NCBI Taxonomy" id="2838766"/>
    <lineage>
        <taxon>Bacteria</taxon>
        <taxon>Pseudomonadati</taxon>
        <taxon>Bacteroidota</taxon>
        <taxon>Bacteroidia</taxon>
        <taxon>Bacteroidales</taxon>
        <taxon>Rikenellaceae</taxon>
        <taxon>Tidjanibacter</taxon>
    </lineage>
</organism>
<keyword evidence="1" id="KW-0479">Metal-binding</keyword>
<keyword evidence="3 4" id="KW-0067">ATP-binding</keyword>
<dbReference type="NCBIfam" id="TIGR00768">
    <property type="entry name" value="rimK_fam"/>
    <property type="match status" value="1"/>
</dbReference>
<keyword evidence="6" id="KW-0436">Ligase</keyword>
<reference evidence="6" key="2">
    <citation type="submission" date="2021-04" db="EMBL/GenBank/DDBJ databases">
        <authorList>
            <person name="Gilroy R."/>
        </authorList>
    </citation>
    <scope>NUCLEOTIDE SEQUENCE</scope>
    <source>
        <strain evidence="6">ChiHjej11B10-19426</strain>
    </source>
</reference>
<dbReference type="GO" id="GO:0046872">
    <property type="term" value="F:metal ion binding"/>
    <property type="evidence" value="ECO:0007669"/>
    <property type="project" value="UniProtKB-KW"/>
</dbReference>
<dbReference type="GO" id="GO:0005524">
    <property type="term" value="F:ATP binding"/>
    <property type="evidence" value="ECO:0007669"/>
    <property type="project" value="UniProtKB-UniRule"/>
</dbReference>
<name>A0A9D2IL66_9BACT</name>
<dbReference type="EMBL" id="DXCC01000003">
    <property type="protein sequence ID" value="HIZ14430.1"/>
    <property type="molecule type" value="Genomic_DNA"/>
</dbReference>
<protein>
    <submittedName>
        <fullName evidence="6">RimK family alpha-L-glutamate ligase</fullName>
    </submittedName>
</protein>
<dbReference type="GO" id="GO:0005737">
    <property type="term" value="C:cytoplasm"/>
    <property type="evidence" value="ECO:0007669"/>
    <property type="project" value="TreeGrafter"/>
</dbReference>
<dbReference type="GO" id="GO:0043774">
    <property type="term" value="F:coenzyme F420-2 alpha-glutamyl ligase activity"/>
    <property type="evidence" value="ECO:0007669"/>
    <property type="project" value="TreeGrafter"/>
</dbReference>
<dbReference type="PANTHER" id="PTHR21621:SF2">
    <property type="entry name" value="COENZYME GAMMA-F420-2:ALPHA-L-GLUTAMATE LIGASE"/>
    <property type="match status" value="1"/>
</dbReference>